<keyword evidence="2" id="KW-1185">Reference proteome</keyword>
<evidence type="ECO:0000313" key="2">
    <source>
        <dbReference type="Proteomes" id="UP000789405"/>
    </source>
</evidence>
<dbReference type="EMBL" id="CAJVPY010005844">
    <property type="protein sequence ID" value="CAG8651560.1"/>
    <property type="molecule type" value="Genomic_DNA"/>
</dbReference>
<reference evidence="1" key="1">
    <citation type="submission" date="2021-06" db="EMBL/GenBank/DDBJ databases">
        <authorList>
            <person name="Kallberg Y."/>
            <person name="Tangrot J."/>
            <person name="Rosling A."/>
        </authorList>
    </citation>
    <scope>NUCLEOTIDE SEQUENCE</scope>
    <source>
        <strain evidence="1">MA453B</strain>
    </source>
</reference>
<protein>
    <submittedName>
        <fullName evidence="1">24578_t:CDS:1</fullName>
    </submittedName>
</protein>
<sequence>NLYEIVIAELLGYNRHNAIGNPLHVLYNLLQDYQTQVAITY</sequence>
<accession>A0A9N9DWB8</accession>
<organism evidence="1 2">
    <name type="scientific">Dentiscutata erythropus</name>
    <dbReference type="NCBI Taxonomy" id="1348616"/>
    <lineage>
        <taxon>Eukaryota</taxon>
        <taxon>Fungi</taxon>
        <taxon>Fungi incertae sedis</taxon>
        <taxon>Mucoromycota</taxon>
        <taxon>Glomeromycotina</taxon>
        <taxon>Glomeromycetes</taxon>
        <taxon>Diversisporales</taxon>
        <taxon>Gigasporaceae</taxon>
        <taxon>Dentiscutata</taxon>
    </lineage>
</organism>
<dbReference type="OrthoDB" id="2337396at2759"/>
<dbReference type="AlphaFoldDB" id="A0A9N9DWB8"/>
<name>A0A9N9DWB8_9GLOM</name>
<dbReference type="Proteomes" id="UP000789405">
    <property type="component" value="Unassembled WGS sequence"/>
</dbReference>
<comment type="caution">
    <text evidence="1">The sequence shown here is derived from an EMBL/GenBank/DDBJ whole genome shotgun (WGS) entry which is preliminary data.</text>
</comment>
<proteinExistence type="predicted"/>
<gene>
    <name evidence="1" type="ORF">DERYTH_LOCUS10210</name>
</gene>
<evidence type="ECO:0000313" key="1">
    <source>
        <dbReference type="EMBL" id="CAG8651560.1"/>
    </source>
</evidence>
<feature type="non-terminal residue" evidence="1">
    <location>
        <position position="1"/>
    </location>
</feature>